<protein>
    <submittedName>
        <fullName evidence="2">C-Maf-inducing protein-like</fullName>
    </submittedName>
</protein>
<dbReference type="Proteomes" id="UP000695022">
    <property type="component" value="Unplaced"/>
</dbReference>
<sequence length="225" mass="24965">HCKNSPRSNLVIEMFTPVVQRILKHNMDFGKYPRMRMFVQDYILALNSQNEGLKVVQNFVTSMHGPASTCPHPRVLPNLVSVCLSAIYSCFEERQRELSTLCGPVLCGGGGAPCVGDKNSLNRSLQDLEEKVQCFAAIFSTMCVFEDWRPGLGSLLQPIPFPDEALSHDKLLAYLRDVTAQLAADPRCAVHLSLLGIRENKEGWFQLFCPGGLCANDEGDTFLAM</sequence>
<evidence type="ECO:0000313" key="1">
    <source>
        <dbReference type="Proteomes" id="UP000695022"/>
    </source>
</evidence>
<dbReference type="GeneID" id="106819640"/>
<keyword evidence="1" id="KW-1185">Reference proteome</keyword>
<dbReference type="PANTHER" id="PTHR25480:SF0">
    <property type="entry name" value="C-MAF-INDUCING PROTEIN"/>
    <property type="match status" value="1"/>
</dbReference>
<name>A0ABM1F5L0_PRICU</name>
<dbReference type="RefSeq" id="XP_014679731.1">
    <property type="nucleotide sequence ID" value="XM_014824245.1"/>
</dbReference>
<gene>
    <name evidence="2" type="primary">LOC106819640</name>
</gene>
<evidence type="ECO:0000313" key="2">
    <source>
        <dbReference type="RefSeq" id="XP_014679731.1"/>
    </source>
</evidence>
<reference evidence="2" key="1">
    <citation type="submission" date="2025-08" db="UniProtKB">
        <authorList>
            <consortium name="RefSeq"/>
        </authorList>
    </citation>
    <scope>IDENTIFICATION</scope>
</reference>
<feature type="non-terminal residue" evidence="2">
    <location>
        <position position="225"/>
    </location>
</feature>
<accession>A0ABM1F5L0</accession>
<proteinExistence type="predicted"/>
<dbReference type="PANTHER" id="PTHR25480">
    <property type="entry name" value="LEUCINE-RICH REPEAT-CONTAINING PROTEIN 73"/>
    <property type="match status" value="1"/>
</dbReference>
<dbReference type="InterPro" id="IPR052813">
    <property type="entry name" value="CMIP"/>
</dbReference>
<feature type="non-terminal residue" evidence="2">
    <location>
        <position position="1"/>
    </location>
</feature>
<organism evidence="1 2">
    <name type="scientific">Priapulus caudatus</name>
    <name type="common">Priapulid worm</name>
    <dbReference type="NCBI Taxonomy" id="37621"/>
    <lineage>
        <taxon>Eukaryota</taxon>
        <taxon>Metazoa</taxon>
        <taxon>Ecdysozoa</taxon>
        <taxon>Scalidophora</taxon>
        <taxon>Priapulida</taxon>
        <taxon>Priapulimorpha</taxon>
        <taxon>Priapulimorphida</taxon>
        <taxon>Priapulidae</taxon>
        <taxon>Priapulus</taxon>
    </lineage>
</organism>